<feature type="region of interest" description="Disordered" evidence="1">
    <location>
        <begin position="56"/>
        <end position="95"/>
    </location>
</feature>
<evidence type="ECO:0000313" key="2">
    <source>
        <dbReference type="EMBL" id="USW50750.1"/>
    </source>
</evidence>
<organism evidence="2 3">
    <name type="scientific">Septoria linicola</name>
    <dbReference type="NCBI Taxonomy" id="215465"/>
    <lineage>
        <taxon>Eukaryota</taxon>
        <taxon>Fungi</taxon>
        <taxon>Dikarya</taxon>
        <taxon>Ascomycota</taxon>
        <taxon>Pezizomycotina</taxon>
        <taxon>Dothideomycetes</taxon>
        <taxon>Dothideomycetidae</taxon>
        <taxon>Mycosphaerellales</taxon>
        <taxon>Mycosphaerellaceae</taxon>
        <taxon>Septoria</taxon>
    </lineage>
</organism>
<protein>
    <submittedName>
        <fullName evidence="2">Uncharacterized protein</fullName>
    </submittedName>
</protein>
<name>A0A9Q9AKL0_9PEZI</name>
<gene>
    <name evidence="2" type="ORF">Slin15195_G040690</name>
</gene>
<reference evidence="2" key="1">
    <citation type="submission" date="2022-06" db="EMBL/GenBank/DDBJ databases">
        <title>Complete genome sequences of two strains of the flax pathogen Septoria linicola.</title>
        <authorList>
            <person name="Lapalu N."/>
            <person name="Simon A."/>
            <person name="Demenou B."/>
            <person name="Paumier D."/>
            <person name="Guillot M.-P."/>
            <person name="Gout L."/>
            <person name="Valade R."/>
        </authorList>
    </citation>
    <scope>NUCLEOTIDE SEQUENCE</scope>
    <source>
        <strain evidence="2">SE15195</strain>
    </source>
</reference>
<accession>A0A9Q9AKL0</accession>
<evidence type="ECO:0000313" key="3">
    <source>
        <dbReference type="Proteomes" id="UP001056384"/>
    </source>
</evidence>
<keyword evidence="3" id="KW-1185">Reference proteome</keyword>
<feature type="region of interest" description="Disordered" evidence="1">
    <location>
        <begin position="130"/>
        <end position="155"/>
    </location>
</feature>
<dbReference type="EMBL" id="CP099420">
    <property type="protein sequence ID" value="USW50750.1"/>
    <property type="molecule type" value="Genomic_DNA"/>
</dbReference>
<evidence type="ECO:0000256" key="1">
    <source>
        <dbReference type="SAM" id="MobiDB-lite"/>
    </source>
</evidence>
<feature type="compositionally biased region" description="Basic and acidic residues" evidence="1">
    <location>
        <begin position="85"/>
        <end position="95"/>
    </location>
</feature>
<sequence length="155" mass="17952">MLKMPLFHCLTRCMPSQQQLIIWKSSRRRFVFDPVQHDAAVSMDFLAKKPLHEDDEKATLSSLDMLPPESSASHHLEGRQGQNRQHSESFEEREQKFKRLCKSPVALYETKEKLKAKRFQTEMAMLTLQKAQDAEAGSQQELMSRESACRRDLAS</sequence>
<feature type="compositionally biased region" description="Basic and acidic residues" evidence="1">
    <location>
        <begin position="143"/>
        <end position="155"/>
    </location>
</feature>
<dbReference type="Proteomes" id="UP001056384">
    <property type="component" value="Chromosome 3"/>
</dbReference>
<dbReference type="AlphaFoldDB" id="A0A9Q9AKL0"/>
<proteinExistence type="predicted"/>